<dbReference type="Proteomes" id="UP000197138">
    <property type="component" value="Unassembled WGS sequence"/>
</dbReference>
<evidence type="ECO:0000256" key="1">
    <source>
        <dbReference type="ARBA" id="ARBA00022821"/>
    </source>
</evidence>
<evidence type="ECO:0000313" key="3">
    <source>
        <dbReference type="Proteomes" id="UP000197138"/>
    </source>
</evidence>
<dbReference type="SUPFAM" id="SSF52540">
    <property type="entry name" value="P-loop containing nucleoside triphosphate hydrolases"/>
    <property type="match status" value="1"/>
</dbReference>
<proteinExistence type="predicted"/>
<dbReference type="PANTHER" id="PTHR36766:SF41">
    <property type="entry name" value="AAA+ ATPASE DOMAIN-CONTAINING PROTEIN"/>
    <property type="match status" value="1"/>
</dbReference>
<dbReference type="GO" id="GO:0006952">
    <property type="term" value="P:defense response"/>
    <property type="evidence" value="ECO:0007669"/>
    <property type="project" value="UniProtKB-KW"/>
</dbReference>
<evidence type="ECO:0000313" key="2">
    <source>
        <dbReference type="EMBL" id="OWM66581.1"/>
    </source>
</evidence>
<accession>A0A218W2W6</accession>
<name>A0A218W2W6_PUNGR</name>
<gene>
    <name evidence="2" type="ORF">CDL15_Pgr013798</name>
</gene>
<sequence length="288" mass="32352">MGKPKHSSWEHVKSILDPANPNKRRWQCNYCNKDYAGGALRIKVHLGLERDQGIEVCQKVKEGQMSQVPKNGTSSATENTEATGFSCSGLIFNQDSESAIVYGLRRVQTAPCDGVPIHWASKSGRKPFQRSKSLEEFLWYKINHSYLEYESVLTTRYLEVWQKMLCQAKIGVRPLSDEEAWTLFARTLGSDVVSPRREPIAKNIVKECGGLPLAIVIMAGSMRGVDSDHGWEGTGIERIPDGVVGKLLKLQVLGMGWIEVKGEEVVKLKKLEVLQCRFRNANELNKYT</sequence>
<dbReference type="AlphaFoldDB" id="A0A218W2W6"/>
<reference evidence="3" key="1">
    <citation type="journal article" date="2017" name="Plant J.">
        <title>The pomegranate (Punica granatum L.) genome and the genomics of punicalagin biosynthesis.</title>
        <authorList>
            <person name="Qin G."/>
            <person name="Xu C."/>
            <person name="Ming R."/>
            <person name="Tang H."/>
            <person name="Guyot R."/>
            <person name="Kramer E.M."/>
            <person name="Hu Y."/>
            <person name="Yi X."/>
            <person name="Qi Y."/>
            <person name="Xu X."/>
            <person name="Gao Z."/>
            <person name="Pan H."/>
            <person name="Jian J."/>
            <person name="Tian Y."/>
            <person name="Yue Z."/>
            <person name="Xu Y."/>
        </authorList>
    </citation>
    <scope>NUCLEOTIDE SEQUENCE [LARGE SCALE GENOMIC DNA]</scope>
    <source>
        <strain evidence="3">cv. Dabenzi</strain>
    </source>
</reference>
<comment type="caution">
    <text evidence="2">The sequence shown here is derived from an EMBL/GenBank/DDBJ whole genome shotgun (WGS) entry which is preliminary data.</text>
</comment>
<dbReference type="InterPro" id="IPR027417">
    <property type="entry name" value="P-loop_NTPase"/>
</dbReference>
<dbReference type="GO" id="GO:0043531">
    <property type="term" value="F:ADP binding"/>
    <property type="evidence" value="ECO:0007669"/>
    <property type="project" value="InterPro"/>
</dbReference>
<keyword evidence="1" id="KW-0611">Plant defense</keyword>
<dbReference type="EMBL" id="MTKT01005554">
    <property type="protein sequence ID" value="OWM66581.1"/>
    <property type="molecule type" value="Genomic_DNA"/>
</dbReference>
<dbReference type="PANTHER" id="PTHR36766">
    <property type="entry name" value="PLANT BROAD-SPECTRUM MILDEW RESISTANCE PROTEIN RPW8"/>
    <property type="match status" value="1"/>
</dbReference>
<dbReference type="InterPro" id="IPR042197">
    <property type="entry name" value="Apaf_helical"/>
</dbReference>
<organism evidence="2 3">
    <name type="scientific">Punica granatum</name>
    <name type="common">Pomegranate</name>
    <dbReference type="NCBI Taxonomy" id="22663"/>
    <lineage>
        <taxon>Eukaryota</taxon>
        <taxon>Viridiplantae</taxon>
        <taxon>Streptophyta</taxon>
        <taxon>Embryophyta</taxon>
        <taxon>Tracheophyta</taxon>
        <taxon>Spermatophyta</taxon>
        <taxon>Magnoliopsida</taxon>
        <taxon>eudicotyledons</taxon>
        <taxon>Gunneridae</taxon>
        <taxon>Pentapetalae</taxon>
        <taxon>rosids</taxon>
        <taxon>malvids</taxon>
        <taxon>Myrtales</taxon>
        <taxon>Lythraceae</taxon>
        <taxon>Punica</taxon>
    </lineage>
</organism>
<protein>
    <submittedName>
        <fullName evidence="2">Uncharacterized protein</fullName>
    </submittedName>
</protein>
<dbReference type="Gene3D" id="1.10.8.430">
    <property type="entry name" value="Helical domain of apoptotic protease-activating factors"/>
    <property type="match status" value="1"/>
</dbReference>